<dbReference type="Proteomes" id="UP000603865">
    <property type="component" value="Unassembled WGS sequence"/>
</dbReference>
<protein>
    <submittedName>
        <fullName evidence="2">Uncharacterized protein</fullName>
    </submittedName>
</protein>
<dbReference type="AlphaFoldDB" id="A0A918F456"/>
<keyword evidence="1" id="KW-1133">Transmembrane helix</keyword>
<evidence type="ECO:0000313" key="2">
    <source>
        <dbReference type="EMBL" id="GGR02651.1"/>
    </source>
</evidence>
<keyword evidence="3" id="KW-1185">Reference proteome</keyword>
<evidence type="ECO:0000256" key="1">
    <source>
        <dbReference type="SAM" id="Phobius"/>
    </source>
</evidence>
<gene>
    <name evidence="2" type="ORF">GCM10008957_14570</name>
</gene>
<reference evidence="2" key="2">
    <citation type="submission" date="2020-09" db="EMBL/GenBank/DDBJ databases">
        <authorList>
            <person name="Sun Q."/>
            <person name="Ohkuma M."/>
        </authorList>
    </citation>
    <scope>NUCLEOTIDE SEQUENCE</scope>
    <source>
        <strain evidence="2">JCM 31311</strain>
    </source>
</reference>
<feature type="transmembrane region" description="Helical" evidence="1">
    <location>
        <begin position="30"/>
        <end position="49"/>
    </location>
</feature>
<dbReference type="EMBL" id="BMQL01000005">
    <property type="protein sequence ID" value="GGR02651.1"/>
    <property type="molecule type" value="Genomic_DNA"/>
</dbReference>
<name>A0A918F456_9DEIO</name>
<keyword evidence="1" id="KW-0812">Transmembrane</keyword>
<feature type="transmembrane region" description="Helical" evidence="1">
    <location>
        <begin position="6"/>
        <end position="23"/>
    </location>
</feature>
<accession>A0A918F456</accession>
<organism evidence="2 3">
    <name type="scientific">Deinococcus ruber</name>
    <dbReference type="NCBI Taxonomy" id="1848197"/>
    <lineage>
        <taxon>Bacteria</taxon>
        <taxon>Thermotogati</taxon>
        <taxon>Deinococcota</taxon>
        <taxon>Deinococci</taxon>
        <taxon>Deinococcales</taxon>
        <taxon>Deinococcaceae</taxon>
        <taxon>Deinococcus</taxon>
    </lineage>
</organism>
<evidence type="ECO:0000313" key="3">
    <source>
        <dbReference type="Proteomes" id="UP000603865"/>
    </source>
</evidence>
<keyword evidence="1" id="KW-0472">Membrane</keyword>
<feature type="transmembrane region" description="Helical" evidence="1">
    <location>
        <begin position="55"/>
        <end position="73"/>
    </location>
</feature>
<reference evidence="2" key="1">
    <citation type="journal article" date="2014" name="Int. J. Syst. Evol. Microbiol.">
        <title>Complete genome sequence of Corynebacterium casei LMG S-19264T (=DSM 44701T), isolated from a smear-ripened cheese.</title>
        <authorList>
            <consortium name="US DOE Joint Genome Institute (JGI-PGF)"/>
            <person name="Walter F."/>
            <person name="Albersmeier A."/>
            <person name="Kalinowski J."/>
            <person name="Ruckert C."/>
        </authorList>
    </citation>
    <scope>NUCLEOTIDE SEQUENCE</scope>
    <source>
        <strain evidence="2">JCM 31311</strain>
    </source>
</reference>
<dbReference type="RefSeq" id="WP_189088867.1">
    <property type="nucleotide sequence ID" value="NZ_BMQL01000005.1"/>
</dbReference>
<sequence>MNLSRQVLGMVGLMIGFGLYALAGRLAAPWNSVLVGAVFAALGISTVVYGRGERWIQALGGVLLLYGLVRIFVLHR</sequence>
<comment type="caution">
    <text evidence="2">The sequence shown here is derived from an EMBL/GenBank/DDBJ whole genome shotgun (WGS) entry which is preliminary data.</text>
</comment>
<proteinExistence type="predicted"/>